<dbReference type="CDD" id="cd01650">
    <property type="entry name" value="RT_nLTR_like"/>
    <property type="match status" value="1"/>
</dbReference>
<evidence type="ECO:0000313" key="2">
    <source>
        <dbReference type="EnsemblPlants" id="AET6Gv20719900.1"/>
    </source>
</evidence>
<dbReference type="PANTHER" id="PTHR33116:SF87">
    <property type="entry name" value="OS01G0158850 PROTEIN"/>
    <property type="match status" value="1"/>
</dbReference>
<evidence type="ECO:0000259" key="1">
    <source>
        <dbReference type="PROSITE" id="PS50878"/>
    </source>
</evidence>
<dbReference type="AlphaFoldDB" id="A0A453PG11"/>
<proteinExistence type="predicted"/>
<sequence length="734" mass="83447">MSLPSGKAPGPDGFTTSFFKSCWDLIGPDVTAALNQLFNLRGKRWNLLNSAQITLIHKSDDAVRVKDFRPISLMHSVAKILCKTLSLRLAPFLSTLVPYSQSAFIQTRCIQDNFLYVKNAIRMLYKNKEPSLFLKLDIAGAFDLVSWGYLLELMQRLGFGAKWCDMISLIWGSASSRVMANGELGNRFYHRQGLRQGDPLSPMLFTIAIAPLHWLFLKATTVGALTPLHLPPSQLRVSLYADDAALFLSPTSRDIEVCKGIFCAFGSASGLCANLTKSGVYPVCCEELDLQALLQAFPIAVMQFPCKYLGLPLHYRKISRNDVQPTLDKMASKLQRWRGKLLSSDARVRLVNSVLSAIPTYLISVFKLDIWAIKQIDKLRRNFLWRSKPEASGGIALLNWATVCRPKRLGGLGVLDIRKFGRALRLRWMWLDKQREIRPWTGSVIPCDEVDQALFRASSTLNFGNGRDTSFWHDRWLDGQAPKFMAPDLFVLSTKKKISVSEAINGQAWMAGLRRITQTSQLRQYTHLWLRLQQVQLNSEVDSVSWKGTTDGVYSARSAYQYQFMGSYSSINFEKLWKTKVEGKCRFFMWLWLRGRVLTNDNLQTRGIPHANCCPLCDQEETPFHLILKCSFSRDVWHQVACLCETMEIASNAQAAASISEWWNDLTCSLARKDMVTAIYTCCQIWKERNRRVFEHVSLTADGVLHLIRQDLRLPTTTMHWLSDCENDPPPEPD</sequence>
<dbReference type="Pfam" id="PF13966">
    <property type="entry name" value="zf-RVT"/>
    <property type="match status" value="1"/>
</dbReference>
<dbReference type="Gramene" id="AET6Gv20719900.1">
    <property type="protein sequence ID" value="AET6Gv20719900.1"/>
    <property type="gene ID" value="AET6Gv20719900"/>
</dbReference>
<dbReference type="InterPro" id="IPR026960">
    <property type="entry name" value="RVT-Znf"/>
</dbReference>
<dbReference type="PANTHER" id="PTHR33116">
    <property type="entry name" value="REVERSE TRANSCRIPTASE ZINC-BINDING DOMAIN-CONTAINING PROTEIN-RELATED-RELATED"/>
    <property type="match status" value="1"/>
</dbReference>
<dbReference type="EnsemblPlants" id="AET6Gv20719900.1">
    <property type="protein sequence ID" value="AET6Gv20719900.1"/>
    <property type="gene ID" value="AET6Gv20719900"/>
</dbReference>
<dbReference type="Proteomes" id="UP000015105">
    <property type="component" value="Chromosome 6D"/>
</dbReference>
<dbReference type="PROSITE" id="PS50878">
    <property type="entry name" value="RT_POL"/>
    <property type="match status" value="1"/>
</dbReference>
<organism evidence="2 3">
    <name type="scientific">Aegilops tauschii subsp. strangulata</name>
    <name type="common">Goatgrass</name>
    <dbReference type="NCBI Taxonomy" id="200361"/>
    <lineage>
        <taxon>Eukaryota</taxon>
        <taxon>Viridiplantae</taxon>
        <taxon>Streptophyta</taxon>
        <taxon>Embryophyta</taxon>
        <taxon>Tracheophyta</taxon>
        <taxon>Spermatophyta</taxon>
        <taxon>Magnoliopsida</taxon>
        <taxon>Liliopsida</taxon>
        <taxon>Poales</taxon>
        <taxon>Poaceae</taxon>
        <taxon>BOP clade</taxon>
        <taxon>Pooideae</taxon>
        <taxon>Triticodae</taxon>
        <taxon>Triticeae</taxon>
        <taxon>Triticinae</taxon>
        <taxon>Aegilops</taxon>
    </lineage>
</organism>
<reference evidence="3" key="1">
    <citation type="journal article" date="2014" name="Science">
        <title>Ancient hybridizations among the ancestral genomes of bread wheat.</title>
        <authorList>
            <consortium name="International Wheat Genome Sequencing Consortium,"/>
            <person name="Marcussen T."/>
            <person name="Sandve S.R."/>
            <person name="Heier L."/>
            <person name="Spannagl M."/>
            <person name="Pfeifer M."/>
            <person name="Jakobsen K.S."/>
            <person name="Wulff B.B."/>
            <person name="Steuernagel B."/>
            <person name="Mayer K.F."/>
            <person name="Olsen O.A."/>
        </authorList>
    </citation>
    <scope>NUCLEOTIDE SEQUENCE [LARGE SCALE GENOMIC DNA]</scope>
    <source>
        <strain evidence="3">cv. AL8/78</strain>
    </source>
</reference>
<reference evidence="2" key="5">
    <citation type="journal article" date="2021" name="G3 (Bethesda)">
        <title>Aegilops tauschii genome assembly Aet v5.0 features greater sequence contiguity and improved annotation.</title>
        <authorList>
            <person name="Wang L."/>
            <person name="Zhu T."/>
            <person name="Rodriguez J.C."/>
            <person name="Deal K.R."/>
            <person name="Dubcovsky J."/>
            <person name="McGuire P.E."/>
            <person name="Lux T."/>
            <person name="Spannagl M."/>
            <person name="Mayer K.F.X."/>
            <person name="Baldrich P."/>
            <person name="Meyers B.C."/>
            <person name="Huo N."/>
            <person name="Gu Y.Q."/>
            <person name="Zhou H."/>
            <person name="Devos K.M."/>
            <person name="Bennetzen J.L."/>
            <person name="Unver T."/>
            <person name="Budak H."/>
            <person name="Gulick P.J."/>
            <person name="Galiba G."/>
            <person name="Kalapos B."/>
            <person name="Nelson D.R."/>
            <person name="Li P."/>
            <person name="You F.M."/>
            <person name="Luo M.C."/>
            <person name="Dvorak J."/>
        </authorList>
    </citation>
    <scope>NUCLEOTIDE SEQUENCE [LARGE SCALE GENOMIC DNA]</scope>
    <source>
        <strain evidence="2">cv. AL8/78</strain>
    </source>
</reference>
<name>A0A453PG11_AEGTS</name>
<protein>
    <recommendedName>
        <fullName evidence="1">Reverse transcriptase domain-containing protein</fullName>
    </recommendedName>
</protein>
<accession>A0A453PG11</accession>
<feature type="domain" description="Reverse transcriptase" evidence="1">
    <location>
        <begin position="37"/>
        <end position="313"/>
    </location>
</feature>
<dbReference type="Pfam" id="PF00078">
    <property type="entry name" value="RVT_1"/>
    <property type="match status" value="1"/>
</dbReference>
<reference evidence="3" key="2">
    <citation type="journal article" date="2017" name="Nat. Plants">
        <title>The Aegilops tauschii genome reveals multiple impacts of transposons.</title>
        <authorList>
            <person name="Zhao G."/>
            <person name="Zou C."/>
            <person name="Li K."/>
            <person name="Wang K."/>
            <person name="Li T."/>
            <person name="Gao L."/>
            <person name="Zhang X."/>
            <person name="Wang H."/>
            <person name="Yang Z."/>
            <person name="Liu X."/>
            <person name="Jiang W."/>
            <person name="Mao L."/>
            <person name="Kong X."/>
            <person name="Jiao Y."/>
            <person name="Jia J."/>
        </authorList>
    </citation>
    <scope>NUCLEOTIDE SEQUENCE [LARGE SCALE GENOMIC DNA]</scope>
    <source>
        <strain evidence="3">cv. AL8/78</strain>
    </source>
</reference>
<dbReference type="STRING" id="200361.A0A453PG11"/>
<reference evidence="2" key="3">
    <citation type="journal article" date="2017" name="Nature">
        <title>Genome sequence of the progenitor of the wheat D genome Aegilops tauschii.</title>
        <authorList>
            <person name="Luo M.C."/>
            <person name="Gu Y.Q."/>
            <person name="Puiu D."/>
            <person name="Wang H."/>
            <person name="Twardziok S.O."/>
            <person name="Deal K.R."/>
            <person name="Huo N."/>
            <person name="Zhu T."/>
            <person name="Wang L."/>
            <person name="Wang Y."/>
            <person name="McGuire P.E."/>
            <person name="Liu S."/>
            <person name="Long H."/>
            <person name="Ramasamy R.K."/>
            <person name="Rodriguez J.C."/>
            <person name="Van S.L."/>
            <person name="Yuan L."/>
            <person name="Wang Z."/>
            <person name="Xia Z."/>
            <person name="Xiao L."/>
            <person name="Anderson O.D."/>
            <person name="Ouyang S."/>
            <person name="Liang Y."/>
            <person name="Zimin A.V."/>
            <person name="Pertea G."/>
            <person name="Qi P."/>
            <person name="Bennetzen J.L."/>
            <person name="Dai X."/>
            <person name="Dawson M.W."/>
            <person name="Muller H.G."/>
            <person name="Kugler K."/>
            <person name="Rivarola-Duarte L."/>
            <person name="Spannagl M."/>
            <person name="Mayer K.F.X."/>
            <person name="Lu F.H."/>
            <person name="Bevan M.W."/>
            <person name="Leroy P."/>
            <person name="Li P."/>
            <person name="You F.M."/>
            <person name="Sun Q."/>
            <person name="Liu Z."/>
            <person name="Lyons E."/>
            <person name="Wicker T."/>
            <person name="Salzberg S.L."/>
            <person name="Devos K.M."/>
            <person name="Dvorak J."/>
        </authorList>
    </citation>
    <scope>NUCLEOTIDE SEQUENCE [LARGE SCALE GENOMIC DNA]</scope>
    <source>
        <strain evidence="2">cv. AL8/78</strain>
    </source>
</reference>
<reference evidence="2" key="4">
    <citation type="submission" date="2019-03" db="UniProtKB">
        <authorList>
            <consortium name="EnsemblPlants"/>
        </authorList>
    </citation>
    <scope>IDENTIFICATION</scope>
</reference>
<keyword evidence="3" id="KW-1185">Reference proteome</keyword>
<dbReference type="SUPFAM" id="SSF56672">
    <property type="entry name" value="DNA/RNA polymerases"/>
    <property type="match status" value="1"/>
</dbReference>
<evidence type="ECO:0000313" key="3">
    <source>
        <dbReference type="Proteomes" id="UP000015105"/>
    </source>
</evidence>
<dbReference type="InterPro" id="IPR043502">
    <property type="entry name" value="DNA/RNA_pol_sf"/>
</dbReference>
<dbReference type="InterPro" id="IPR000477">
    <property type="entry name" value="RT_dom"/>
</dbReference>